<dbReference type="EMBL" id="AP019823">
    <property type="protein sequence ID" value="BBM39069.1"/>
    <property type="molecule type" value="Genomic_DNA"/>
</dbReference>
<organism evidence="1 2">
    <name type="scientific">Leptotrichia hofstadii</name>
    <dbReference type="NCBI Taxonomy" id="157688"/>
    <lineage>
        <taxon>Bacteria</taxon>
        <taxon>Fusobacteriati</taxon>
        <taxon>Fusobacteriota</taxon>
        <taxon>Fusobacteriia</taxon>
        <taxon>Fusobacteriales</taxon>
        <taxon>Leptotrichiaceae</taxon>
        <taxon>Leptotrichia</taxon>
    </lineage>
</organism>
<dbReference type="RefSeq" id="WP_026747094.1">
    <property type="nucleotide sequence ID" value="NZ_AP019823.1"/>
</dbReference>
<evidence type="ECO:0000313" key="2">
    <source>
        <dbReference type="Proteomes" id="UP000321892"/>
    </source>
</evidence>
<dbReference type="OrthoDB" id="5319994at2"/>
<name>A0A510JIC0_9FUSO</name>
<keyword evidence="2" id="KW-1185">Reference proteome</keyword>
<evidence type="ECO:0000313" key="1">
    <source>
        <dbReference type="EMBL" id="BBM39069.1"/>
    </source>
</evidence>
<dbReference type="InterPro" id="IPR025562">
    <property type="entry name" value="Tae4"/>
</dbReference>
<sequence length="161" mass="18880">MYNIVKNYPRYKTISSKDLVKKLFNSRRLLDLSDPNTCAIRVSEALNKAGFTIDGTILSEDEYEKGKNGKLYVLTAMGMKRYLEKKYGKLALYYVNTPELYRKFRQYIDIVGSGIIVLRSNSKSFTGHADIWFEEEFVGKNYIHYKWVKEVYILPSFKLKK</sequence>
<accession>A0A510JIC0</accession>
<dbReference type="Gene3D" id="3.90.1720.70">
    <property type="match status" value="1"/>
</dbReference>
<dbReference type="Proteomes" id="UP000321892">
    <property type="component" value="Chromosome"/>
</dbReference>
<dbReference type="KEGG" id="lhf:JCM16775_1780"/>
<dbReference type="AlphaFoldDB" id="A0A510JIC0"/>
<protein>
    <submittedName>
        <fullName evidence="1">Uncharacterized protein</fullName>
    </submittedName>
</protein>
<reference evidence="1 2" key="1">
    <citation type="submission" date="2019-07" db="EMBL/GenBank/DDBJ databases">
        <title>Complete Genome Sequence of Leptotrichia hofstadii Strain JCM16775.</title>
        <authorList>
            <person name="Watanabe S."/>
            <person name="Cui L."/>
        </authorList>
    </citation>
    <scope>NUCLEOTIDE SEQUENCE [LARGE SCALE GENOMIC DNA]</scope>
    <source>
        <strain evidence="1 2">JCM16775</strain>
    </source>
</reference>
<proteinExistence type="predicted"/>
<gene>
    <name evidence="1" type="ORF">JCM16775_1780</name>
</gene>
<dbReference type="Pfam" id="PF14113">
    <property type="entry name" value="Tae4"/>
    <property type="match status" value="1"/>
</dbReference>